<evidence type="ECO:0000256" key="1">
    <source>
        <dbReference type="ARBA" id="ARBA00006865"/>
    </source>
</evidence>
<dbReference type="GO" id="GO:0004553">
    <property type="term" value="F:hydrolase activity, hydrolyzing O-glycosyl compounds"/>
    <property type="evidence" value="ECO:0007669"/>
    <property type="project" value="InterPro"/>
</dbReference>
<dbReference type="EMBL" id="JAAIVB010000052">
    <property type="protein sequence ID" value="NEX62545.1"/>
    <property type="molecule type" value="Genomic_DNA"/>
</dbReference>
<organism evidence="5 6">
    <name type="scientific">Noviherbaspirillum galbum</name>
    <dbReference type="NCBI Taxonomy" id="2709383"/>
    <lineage>
        <taxon>Bacteria</taxon>
        <taxon>Pseudomonadati</taxon>
        <taxon>Pseudomonadota</taxon>
        <taxon>Betaproteobacteria</taxon>
        <taxon>Burkholderiales</taxon>
        <taxon>Oxalobacteraceae</taxon>
        <taxon>Noviherbaspirillum</taxon>
    </lineage>
</organism>
<dbReference type="SUPFAM" id="SSF49899">
    <property type="entry name" value="Concanavalin A-like lectins/glucanases"/>
    <property type="match status" value="1"/>
</dbReference>
<accession>A0A6B3ST86</accession>
<dbReference type="InterPro" id="IPR000757">
    <property type="entry name" value="Beta-glucanase-like"/>
</dbReference>
<feature type="region of interest" description="Disordered" evidence="2">
    <location>
        <begin position="126"/>
        <end position="160"/>
    </location>
</feature>
<dbReference type="InterPro" id="IPR013320">
    <property type="entry name" value="ConA-like_dom_sf"/>
</dbReference>
<feature type="signal peptide" evidence="3">
    <location>
        <begin position="1"/>
        <end position="21"/>
    </location>
</feature>
<evidence type="ECO:0000256" key="2">
    <source>
        <dbReference type="SAM" id="MobiDB-lite"/>
    </source>
</evidence>
<keyword evidence="3" id="KW-0732">Signal</keyword>
<dbReference type="CDD" id="cd08023">
    <property type="entry name" value="GH16_laminarinase_like"/>
    <property type="match status" value="1"/>
</dbReference>
<keyword evidence="6" id="KW-1185">Reference proteome</keyword>
<feature type="region of interest" description="Disordered" evidence="2">
    <location>
        <begin position="86"/>
        <end position="112"/>
    </location>
</feature>
<protein>
    <submittedName>
        <fullName evidence="5">Glycoside hydrolase family 16 protein</fullName>
    </submittedName>
</protein>
<proteinExistence type="inferred from homology"/>
<keyword evidence="5" id="KW-0378">Hydrolase</keyword>
<feature type="domain" description="GH16" evidence="4">
    <location>
        <begin position="165"/>
        <end position="405"/>
    </location>
</feature>
<dbReference type="PROSITE" id="PS51762">
    <property type="entry name" value="GH16_2"/>
    <property type="match status" value="1"/>
</dbReference>
<evidence type="ECO:0000313" key="6">
    <source>
        <dbReference type="Proteomes" id="UP000482155"/>
    </source>
</evidence>
<dbReference type="GO" id="GO:0005975">
    <property type="term" value="P:carbohydrate metabolic process"/>
    <property type="evidence" value="ECO:0007669"/>
    <property type="project" value="InterPro"/>
</dbReference>
<dbReference type="RefSeq" id="WP_163964982.1">
    <property type="nucleotide sequence ID" value="NZ_JAAIVB010000052.1"/>
</dbReference>
<evidence type="ECO:0000313" key="5">
    <source>
        <dbReference type="EMBL" id="NEX62545.1"/>
    </source>
</evidence>
<sequence>MTRPLAFLARSSLVLSLAACGGGSSTSPGVAGTQSAASAPEAVAAVAATSSVAAPAATPSSPAAEAPVSTAPATTVADVTTAITATTTPTAPTAPTSAASATGTSATSATPAPAIEPAPAVVVATAPSAPSTPAPASTPATSDTTSTLPSTAPAPAAAALAPAGQDASQYTLTFNDEFNAGSTIDAGKWTSDIYYKANNATKNFNVEGGALNIWPALDASGRFFDRTVVTENRFAQQYGFFEVEAKLPVGAGLHPVISLTANNGPEIAMMHAYSGAPNGAWSSSNLAPVDYVVTAMRSPDSYIDEFRARSAIGSVDLSAAFHKYGVRWDANSVKYYFDGVQIGHTVNQGEIRTPMYFYVGLWMVNEETSPAVGAGTLGASNAYTPQGKGNAMKINYVRAWQFTGQ</sequence>
<gene>
    <name evidence="5" type="ORF">G3574_15770</name>
</gene>
<dbReference type="PANTHER" id="PTHR10963:SF60">
    <property type="entry name" value="GRAM-NEGATIVE BACTERIA-BINDING PROTEIN 1-RELATED"/>
    <property type="match status" value="1"/>
</dbReference>
<dbReference type="InterPro" id="IPR050546">
    <property type="entry name" value="Glycosyl_Hydrlase_16"/>
</dbReference>
<dbReference type="Proteomes" id="UP000482155">
    <property type="component" value="Unassembled WGS sequence"/>
</dbReference>
<name>A0A6B3ST86_9BURK</name>
<feature type="chain" id="PRO_5025605370" evidence="3">
    <location>
        <begin position="22"/>
        <end position="405"/>
    </location>
</feature>
<evidence type="ECO:0000256" key="3">
    <source>
        <dbReference type="SAM" id="SignalP"/>
    </source>
</evidence>
<reference evidence="5 6" key="1">
    <citation type="submission" date="2020-02" db="EMBL/GenBank/DDBJ databases">
        <authorList>
            <person name="Kim M.K."/>
        </authorList>
    </citation>
    <scope>NUCLEOTIDE SEQUENCE [LARGE SCALE GENOMIC DNA]</scope>
    <source>
        <strain evidence="5 6">17J57-3</strain>
    </source>
</reference>
<dbReference type="Gene3D" id="2.60.120.200">
    <property type="match status" value="1"/>
</dbReference>
<evidence type="ECO:0000259" key="4">
    <source>
        <dbReference type="PROSITE" id="PS51762"/>
    </source>
</evidence>
<dbReference type="AlphaFoldDB" id="A0A6B3ST86"/>
<comment type="caution">
    <text evidence="5">The sequence shown here is derived from an EMBL/GenBank/DDBJ whole genome shotgun (WGS) entry which is preliminary data.</text>
</comment>
<dbReference type="PANTHER" id="PTHR10963">
    <property type="entry name" value="GLYCOSYL HYDROLASE-RELATED"/>
    <property type="match status" value="1"/>
</dbReference>
<comment type="similarity">
    <text evidence="1">Belongs to the glycosyl hydrolase 16 family.</text>
</comment>
<dbReference type="Pfam" id="PF00722">
    <property type="entry name" value="Glyco_hydro_16"/>
    <property type="match status" value="1"/>
</dbReference>